<dbReference type="Proteomes" id="UP001201812">
    <property type="component" value="Unassembled WGS sequence"/>
</dbReference>
<evidence type="ECO:0000313" key="1">
    <source>
        <dbReference type="EMBL" id="KAI1706258.1"/>
    </source>
</evidence>
<evidence type="ECO:0008006" key="3">
    <source>
        <dbReference type="Google" id="ProtNLM"/>
    </source>
</evidence>
<evidence type="ECO:0000313" key="2">
    <source>
        <dbReference type="Proteomes" id="UP001201812"/>
    </source>
</evidence>
<gene>
    <name evidence="1" type="ORF">DdX_13099</name>
</gene>
<keyword evidence="2" id="KW-1185">Reference proteome</keyword>
<reference evidence="1" key="1">
    <citation type="submission" date="2022-01" db="EMBL/GenBank/DDBJ databases">
        <title>Genome Sequence Resource for Two Populations of Ditylenchus destructor, the Migratory Endoparasitic Phytonematode.</title>
        <authorList>
            <person name="Zhang H."/>
            <person name="Lin R."/>
            <person name="Xie B."/>
        </authorList>
    </citation>
    <scope>NUCLEOTIDE SEQUENCE</scope>
    <source>
        <strain evidence="1">BazhouSP</strain>
    </source>
</reference>
<dbReference type="SUPFAM" id="SSF81383">
    <property type="entry name" value="F-box domain"/>
    <property type="match status" value="1"/>
</dbReference>
<dbReference type="EMBL" id="JAKKPZ010000049">
    <property type="protein sequence ID" value="KAI1706258.1"/>
    <property type="molecule type" value="Genomic_DNA"/>
</dbReference>
<dbReference type="AlphaFoldDB" id="A0AAD4MX21"/>
<proteinExistence type="predicted"/>
<accession>A0AAD4MX21</accession>
<name>A0AAD4MX21_9BILA</name>
<comment type="caution">
    <text evidence="1">The sequence shown here is derived from an EMBL/GenBank/DDBJ whole genome shotgun (WGS) entry which is preliminary data.</text>
</comment>
<dbReference type="InterPro" id="IPR036047">
    <property type="entry name" value="F-box-like_dom_sf"/>
</dbReference>
<sequence>MGHSLQRPSKRADYKQMNKCCEQYPLQSNTVRQTPNNNSSKCYPIKLHMELIIEVFQYLPRRRLCELKLVNHWFESMCESQALNAVHIISSIEFKRRVLTLGIRVPAYENKANDEVPKGNNDPNPYQKEGGEQLEKLVGFNHKGYPSFSVVERPPSRHIRFAYVTLHAYGDGRTNRVLAKWLFDHR</sequence>
<protein>
    <recommendedName>
        <fullName evidence="3">F-box domain-containing protein</fullName>
    </recommendedName>
</protein>
<organism evidence="1 2">
    <name type="scientific">Ditylenchus destructor</name>
    <dbReference type="NCBI Taxonomy" id="166010"/>
    <lineage>
        <taxon>Eukaryota</taxon>
        <taxon>Metazoa</taxon>
        <taxon>Ecdysozoa</taxon>
        <taxon>Nematoda</taxon>
        <taxon>Chromadorea</taxon>
        <taxon>Rhabditida</taxon>
        <taxon>Tylenchina</taxon>
        <taxon>Tylenchomorpha</taxon>
        <taxon>Sphaerularioidea</taxon>
        <taxon>Anguinidae</taxon>
        <taxon>Anguininae</taxon>
        <taxon>Ditylenchus</taxon>
    </lineage>
</organism>